<proteinExistence type="predicted"/>
<dbReference type="KEGG" id="uli:ETAA1_03910"/>
<keyword evidence="2" id="KW-0732">Signal</keyword>
<evidence type="ECO:0000313" key="3">
    <source>
        <dbReference type="EMBL" id="QDU18501.1"/>
    </source>
</evidence>
<evidence type="ECO:0000256" key="1">
    <source>
        <dbReference type="SAM" id="MobiDB-lite"/>
    </source>
</evidence>
<keyword evidence="4" id="KW-1185">Reference proteome</keyword>
<reference evidence="3 4" key="1">
    <citation type="submission" date="2019-02" db="EMBL/GenBank/DDBJ databases">
        <title>Deep-cultivation of Planctomycetes and their phenomic and genomic characterization uncovers novel biology.</title>
        <authorList>
            <person name="Wiegand S."/>
            <person name="Jogler M."/>
            <person name="Boedeker C."/>
            <person name="Pinto D."/>
            <person name="Vollmers J."/>
            <person name="Rivas-Marin E."/>
            <person name="Kohn T."/>
            <person name="Peeters S.H."/>
            <person name="Heuer A."/>
            <person name="Rast P."/>
            <person name="Oberbeckmann S."/>
            <person name="Bunk B."/>
            <person name="Jeske O."/>
            <person name="Meyerdierks A."/>
            <person name="Storesund J.E."/>
            <person name="Kallscheuer N."/>
            <person name="Luecker S."/>
            <person name="Lage O.M."/>
            <person name="Pohl T."/>
            <person name="Merkel B.J."/>
            <person name="Hornburger P."/>
            <person name="Mueller R.-W."/>
            <person name="Bruemmer F."/>
            <person name="Labrenz M."/>
            <person name="Spormann A.M."/>
            <person name="Op den Camp H."/>
            <person name="Overmann J."/>
            <person name="Amann R."/>
            <person name="Jetten M.S.M."/>
            <person name="Mascher T."/>
            <person name="Medema M.H."/>
            <person name="Devos D.P."/>
            <person name="Kaster A.-K."/>
            <person name="Ovreas L."/>
            <person name="Rohde M."/>
            <person name="Galperin M.Y."/>
            <person name="Jogler C."/>
        </authorList>
    </citation>
    <scope>NUCLEOTIDE SEQUENCE [LARGE SCALE GENOMIC DNA]</scope>
    <source>
        <strain evidence="3 4">ETA_A1</strain>
    </source>
</reference>
<protein>
    <recommendedName>
        <fullName evidence="5">TIGR03790 family protein</fullName>
    </recommendedName>
</protein>
<dbReference type="OrthoDB" id="9771443at2"/>
<name>A0A517XLW8_9BACT</name>
<feature type="signal peptide" evidence="2">
    <location>
        <begin position="1"/>
        <end position="17"/>
    </location>
</feature>
<sequence precursor="true">MRHALALIFLTASPALAVEPADVVVVANKTVPESVRVAEHYLAKRKVPAANLVLLDLPAAEDISRADYDSRLAGPLRKALAERKDAVKVILTVYGVPLRVGRQDPGADEKAALAKLAPELDAARKAVEALEKDKADPKDVAAAREKRDALDRKRRNLSHDESHAAVDSELMLLWWDRYPLDRWVPNPLYFQGSERYRKASPPAVMTCRLDGPTPQTATRLVDDALAVEEKGLTGRVVIDARGIRFDPKGKDTGHGYAGYDESMRETATLFGKTPLPVTLDDKEPVLPAGAAKGVALYCGWYSHANFVDCCGYERGAIAWHLASSEATTLRRPDSKVWCPNLLKKGVAATLGPVAEPYTVGFPKPAEFFGFLAAGDTLIEAYARSALFCSWMTVLVGDPLYRPFGQAPLLAPADVRPSPAGGQNRSP</sequence>
<feature type="region of interest" description="Disordered" evidence="1">
    <location>
        <begin position="131"/>
        <end position="161"/>
    </location>
</feature>
<dbReference type="AlphaFoldDB" id="A0A517XLW8"/>
<dbReference type="RefSeq" id="WP_145233840.1">
    <property type="nucleotide sequence ID" value="NZ_CP036273.1"/>
</dbReference>
<evidence type="ECO:0000313" key="4">
    <source>
        <dbReference type="Proteomes" id="UP000319576"/>
    </source>
</evidence>
<gene>
    <name evidence="3" type="ORF">ETAA1_03910</name>
</gene>
<organism evidence="3 4">
    <name type="scientific">Urbifossiella limnaea</name>
    <dbReference type="NCBI Taxonomy" id="2528023"/>
    <lineage>
        <taxon>Bacteria</taxon>
        <taxon>Pseudomonadati</taxon>
        <taxon>Planctomycetota</taxon>
        <taxon>Planctomycetia</taxon>
        <taxon>Gemmatales</taxon>
        <taxon>Gemmataceae</taxon>
        <taxon>Urbifossiella</taxon>
    </lineage>
</organism>
<evidence type="ECO:0008006" key="5">
    <source>
        <dbReference type="Google" id="ProtNLM"/>
    </source>
</evidence>
<accession>A0A517XLW8</accession>
<dbReference type="InterPro" id="IPR022265">
    <property type="entry name" value="CHP03790"/>
</dbReference>
<evidence type="ECO:0000256" key="2">
    <source>
        <dbReference type="SAM" id="SignalP"/>
    </source>
</evidence>
<dbReference type="NCBIfam" id="TIGR03790">
    <property type="entry name" value="TIGR03790 family protein"/>
    <property type="match status" value="1"/>
</dbReference>
<dbReference type="Proteomes" id="UP000319576">
    <property type="component" value="Chromosome"/>
</dbReference>
<feature type="chain" id="PRO_5021713673" description="TIGR03790 family protein" evidence="2">
    <location>
        <begin position="18"/>
        <end position="426"/>
    </location>
</feature>
<dbReference type="EMBL" id="CP036273">
    <property type="protein sequence ID" value="QDU18501.1"/>
    <property type="molecule type" value="Genomic_DNA"/>
</dbReference>